<dbReference type="GO" id="GO:0005737">
    <property type="term" value="C:cytoplasm"/>
    <property type="evidence" value="ECO:0007669"/>
    <property type="project" value="TreeGrafter"/>
</dbReference>
<dbReference type="SMART" id="SM00826">
    <property type="entry name" value="PKS_DH"/>
    <property type="match status" value="1"/>
</dbReference>
<keyword evidence="3" id="KW-0677">Repeat</keyword>
<dbReference type="InterPro" id="IPR020841">
    <property type="entry name" value="PKS_Beta-ketoAc_synthase_dom"/>
</dbReference>
<feature type="active site" description="Proton acceptor; for dehydratase activity" evidence="4">
    <location>
        <position position="402"/>
    </location>
</feature>
<dbReference type="Pfam" id="PF21089">
    <property type="entry name" value="PKS_DH_N"/>
    <property type="match status" value="1"/>
</dbReference>
<dbReference type="AlphaFoldDB" id="A0A4V3DKU2"/>
<dbReference type="Gene3D" id="3.40.47.10">
    <property type="match status" value="1"/>
</dbReference>
<dbReference type="InterPro" id="IPR049900">
    <property type="entry name" value="PKS_mFAS_DH"/>
</dbReference>
<name>A0A4V3DKU2_9GAMM</name>
<keyword evidence="2" id="KW-0597">Phosphoprotein</keyword>
<organism evidence="7 8">
    <name type="scientific">Tahibacter aquaticus</name>
    <dbReference type="NCBI Taxonomy" id="520092"/>
    <lineage>
        <taxon>Bacteria</taxon>
        <taxon>Pseudomonadati</taxon>
        <taxon>Pseudomonadota</taxon>
        <taxon>Gammaproteobacteria</taxon>
        <taxon>Lysobacterales</taxon>
        <taxon>Rhodanobacteraceae</taxon>
        <taxon>Tahibacter</taxon>
    </lineage>
</organism>
<sequence length="719" mass="78350">MVLKRLSDAVRDNDPIYGTIQGWGVNQDGKTNGITAPNPQSQTRLQQDVYDRFGIDPGSIQLIEAHGTGTKLGDPIEVEALKASFGKYTQKTAYCALGSVKSNIGHCLTAAGIAGFIKLMLALKHRQQPPTIQFDTLNEHIDLAQSPFFVNRELRSWDVPASERRQAAISSFGFSGTNAHIVVAEHVAAPSVVTATEPAIIVLSARTAEQLQQKVRDLLAFIATAETAPDLAALAYTLQVGRQPMDERLGLVAASLDELAQKLRAYLDGASNIAELSRGHARHNRESVSLLGQDEDIKATIVERWVAQRKLAKLADLWVKGLEWDWRLLYETGLPQRIALPTYPFARERYWAEASDSESTFADSAGSATAMLHPLLHTNTSTLRQQTYRSRFDGSEFFLADHRVRLADQSVEKVLPGVAYLEMARAAVAQAAFGHDDAEHLELRDVVWLRPLAVRERREVSIALLVQDADRPEETLEFRIYSETAAGQSVHCQGSSVLKPAAAAARLDVESLERQMSQSRMEAPQLYQALAAMGLAYGPAHQSLTAIELGERQLLARLSLPATIANSDRHYVLHPSLMDGAIQASVGLMLHGGHLPNRPPVPFAMDSARVLAACSRDMIAWVRYAPGPATDAQTWKLDIDLCDAQATVCVQIRGFALRVLDADSAALPPAVARTVAASEAGAPAVDGERDTADEFAFYRQLVDAIANNEISIGEAVELG</sequence>
<dbReference type="Pfam" id="PF22336">
    <property type="entry name" value="RhiE-like_linker"/>
    <property type="match status" value="1"/>
</dbReference>
<dbReference type="InterPro" id="IPR049552">
    <property type="entry name" value="PKS_DH_N"/>
</dbReference>
<evidence type="ECO:0000256" key="4">
    <source>
        <dbReference type="PROSITE-ProRule" id="PRU01363"/>
    </source>
</evidence>
<evidence type="ECO:0000313" key="8">
    <source>
        <dbReference type="Proteomes" id="UP000295293"/>
    </source>
</evidence>
<feature type="region of interest" description="N-terminal hotdog fold" evidence="4">
    <location>
        <begin position="373"/>
        <end position="503"/>
    </location>
</feature>
<dbReference type="PANTHER" id="PTHR43775">
    <property type="entry name" value="FATTY ACID SYNTHASE"/>
    <property type="match status" value="1"/>
</dbReference>
<dbReference type="Pfam" id="PF14765">
    <property type="entry name" value="PS-DH"/>
    <property type="match status" value="1"/>
</dbReference>
<dbReference type="CDD" id="cd00833">
    <property type="entry name" value="PKS"/>
    <property type="match status" value="1"/>
</dbReference>
<dbReference type="GO" id="GO:0071770">
    <property type="term" value="P:DIM/DIP cell wall layer assembly"/>
    <property type="evidence" value="ECO:0007669"/>
    <property type="project" value="TreeGrafter"/>
</dbReference>
<dbReference type="GO" id="GO:0006633">
    <property type="term" value="P:fatty acid biosynthetic process"/>
    <property type="evidence" value="ECO:0007669"/>
    <property type="project" value="TreeGrafter"/>
</dbReference>
<dbReference type="Gene3D" id="3.10.129.110">
    <property type="entry name" value="Polyketide synthase dehydratase"/>
    <property type="match status" value="1"/>
</dbReference>
<dbReference type="InterPro" id="IPR050091">
    <property type="entry name" value="PKS_NRPS_Biosynth_Enz"/>
</dbReference>
<dbReference type="SUPFAM" id="SSF53901">
    <property type="entry name" value="Thiolase-like"/>
    <property type="match status" value="1"/>
</dbReference>
<protein>
    <submittedName>
        <fullName evidence="7">Ketoacyl-synthetase-like protein</fullName>
    </submittedName>
</protein>
<dbReference type="InterPro" id="IPR014031">
    <property type="entry name" value="Ketoacyl_synth_C"/>
</dbReference>
<reference evidence="7 8" key="1">
    <citation type="submission" date="2019-03" db="EMBL/GenBank/DDBJ databases">
        <title>Genomic Encyclopedia of Type Strains, Phase IV (KMG-IV): sequencing the most valuable type-strain genomes for metagenomic binning, comparative biology and taxonomic classification.</title>
        <authorList>
            <person name="Goeker M."/>
        </authorList>
    </citation>
    <scope>NUCLEOTIDE SEQUENCE [LARGE SCALE GENOMIC DNA]</scope>
    <source>
        <strain evidence="7 8">DSM 21667</strain>
    </source>
</reference>
<feature type="domain" description="Ketosynthase family 3 (KS3)" evidence="5">
    <location>
        <begin position="1"/>
        <end position="185"/>
    </location>
</feature>
<dbReference type="InterPro" id="IPR016039">
    <property type="entry name" value="Thiolase-like"/>
</dbReference>
<gene>
    <name evidence="7" type="ORF">DFR29_1303</name>
</gene>
<dbReference type="SMART" id="SM00825">
    <property type="entry name" value="PKS_KS"/>
    <property type="match status" value="1"/>
</dbReference>
<feature type="region of interest" description="C-terminal hotdog fold" evidence="4">
    <location>
        <begin position="517"/>
        <end position="666"/>
    </location>
</feature>
<evidence type="ECO:0000256" key="3">
    <source>
        <dbReference type="ARBA" id="ARBA00022737"/>
    </source>
</evidence>
<comment type="caution">
    <text evidence="7">The sequence shown here is derived from an EMBL/GenBank/DDBJ whole genome shotgun (WGS) entry which is preliminary data.</text>
</comment>
<feature type="domain" description="PKS/mFAS DH" evidence="6">
    <location>
        <begin position="373"/>
        <end position="666"/>
    </location>
</feature>
<dbReference type="GO" id="GO:0005886">
    <property type="term" value="C:plasma membrane"/>
    <property type="evidence" value="ECO:0007669"/>
    <property type="project" value="TreeGrafter"/>
</dbReference>
<dbReference type="InterPro" id="IPR054514">
    <property type="entry name" value="RhiE-like_linker"/>
</dbReference>
<feature type="active site" description="Proton donor; for dehydratase activity" evidence="4">
    <location>
        <position position="579"/>
    </location>
</feature>
<dbReference type="Gene3D" id="1.10.1240.100">
    <property type="match status" value="1"/>
</dbReference>
<dbReference type="Pfam" id="PF02801">
    <property type="entry name" value="Ketoacyl-synt_C"/>
    <property type="match status" value="1"/>
</dbReference>
<dbReference type="EMBL" id="SNZH01000030">
    <property type="protein sequence ID" value="TDR36318.1"/>
    <property type="molecule type" value="Genomic_DNA"/>
</dbReference>
<dbReference type="PROSITE" id="PS52004">
    <property type="entry name" value="KS3_2"/>
    <property type="match status" value="1"/>
</dbReference>
<dbReference type="InterPro" id="IPR020807">
    <property type="entry name" value="PKS_DH"/>
</dbReference>
<keyword evidence="8" id="KW-1185">Reference proteome</keyword>
<dbReference type="PROSITE" id="PS52019">
    <property type="entry name" value="PKS_MFAS_DH"/>
    <property type="match status" value="1"/>
</dbReference>
<proteinExistence type="predicted"/>
<dbReference type="Proteomes" id="UP000295293">
    <property type="component" value="Unassembled WGS sequence"/>
</dbReference>
<keyword evidence="1" id="KW-0596">Phosphopantetheine</keyword>
<dbReference type="GO" id="GO:0004312">
    <property type="term" value="F:fatty acid synthase activity"/>
    <property type="evidence" value="ECO:0007669"/>
    <property type="project" value="TreeGrafter"/>
</dbReference>
<dbReference type="InterPro" id="IPR049551">
    <property type="entry name" value="PKS_DH_C"/>
</dbReference>
<dbReference type="PANTHER" id="PTHR43775:SF37">
    <property type="entry name" value="SI:DKEY-61P9.11"/>
    <property type="match status" value="1"/>
</dbReference>
<evidence type="ECO:0000259" key="6">
    <source>
        <dbReference type="PROSITE" id="PS52019"/>
    </source>
</evidence>
<accession>A0A4V3DKU2</accession>
<evidence type="ECO:0000256" key="1">
    <source>
        <dbReference type="ARBA" id="ARBA00022450"/>
    </source>
</evidence>
<dbReference type="InterPro" id="IPR042104">
    <property type="entry name" value="PKS_dehydratase_sf"/>
</dbReference>
<evidence type="ECO:0000259" key="5">
    <source>
        <dbReference type="PROSITE" id="PS52004"/>
    </source>
</evidence>
<evidence type="ECO:0000256" key="2">
    <source>
        <dbReference type="ARBA" id="ARBA00022553"/>
    </source>
</evidence>
<evidence type="ECO:0000313" key="7">
    <source>
        <dbReference type="EMBL" id="TDR36318.1"/>
    </source>
</evidence>